<reference evidence="3 4" key="1">
    <citation type="submission" date="2014-09" db="EMBL/GenBank/DDBJ databases">
        <title>Draft Genome Sequence of Draconibacterium sp. JN14CK-3.</title>
        <authorList>
            <person name="Dong C."/>
            <person name="Lai Q."/>
            <person name="Shao Z."/>
        </authorList>
    </citation>
    <scope>NUCLEOTIDE SEQUENCE [LARGE SCALE GENOMIC DNA]</scope>
    <source>
        <strain evidence="3 4">JN14CK-3</strain>
    </source>
</reference>
<comment type="similarity">
    <text evidence="1">Belongs to the CinA family.</text>
</comment>
<organism evidence="3 4">
    <name type="scientific">Draconibacterium sediminis</name>
    <dbReference type="NCBI Taxonomy" id="1544798"/>
    <lineage>
        <taxon>Bacteria</taxon>
        <taxon>Pseudomonadati</taxon>
        <taxon>Bacteroidota</taxon>
        <taxon>Bacteroidia</taxon>
        <taxon>Marinilabiliales</taxon>
        <taxon>Prolixibacteraceae</taxon>
        <taxon>Draconibacterium</taxon>
    </lineage>
</organism>
<dbReference type="AlphaFoldDB" id="A0A0D8J9B5"/>
<dbReference type="InterPro" id="IPR001453">
    <property type="entry name" value="MoaB/Mog_dom"/>
</dbReference>
<dbReference type="InterPro" id="IPR008136">
    <property type="entry name" value="CinA_C"/>
</dbReference>
<dbReference type="NCBIfam" id="TIGR00177">
    <property type="entry name" value="molyb_syn"/>
    <property type="match status" value="1"/>
</dbReference>
<dbReference type="NCBIfam" id="NF001813">
    <property type="entry name" value="PRK00549.1"/>
    <property type="match status" value="1"/>
</dbReference>
<proteinExistence type="inferred from homology"/>
<dbReference type="NCBIfam" id="TIGR00199">
    <property type="entry name" value="PncC_domain"/>
    <property type="match status" value="1"/>
</dbReference>
<dbReference type="HAMAP" id="MF_00226_B">
    <property type="entry name" value="CinA_B"/>
    <property type="match status" value="1"/>
</dbReference>
<evidence type="ECO:0000259" key="2">
    <source>
        <dbReference type="SMART" id="SM00852"/>
    </source>
</evidence>
<dbReference type="PANTHER" id="PTHR13939:SF0">
    <property type="entry name" value="NMN AMIDOHYDROLASE-LIKE PROTEIN YFAY"/>
    <property type="match status" value="1"/>
</dbReference>
<protein>
    <recommendedName>
        <fullName evidence="1">CinA-like protein</fullName>
    </recommendedName>
</protein>
<dbReference type="STRING" id="1544798.LH29_13820"/>
<dbReference type="NCBIfam" id="TIGR00200">
    <property type="entry name" value="cinA_nterm"/>
    <property type="match status" value="1"/>
</dbReference>
<gene>
    <name evidence="3" type="ORF">LH29_13820</name>
</gene>
<dbReference type="SUPFAM" id="SSF53218">
    <property type="entry name" value="Molybdenum cofactor biosynthesis proteins"/>
    <property type="match status" value="1"/>
</dbReference>
<accession>A0A0D8J9B5</accession>
<dbReference type="RefSeq" id="WP_045030558.1">
    <property type="nucleotide sequence ID" value="NZ_JRHC01000003.1"/>
</dbReference>
<evidence type="ECO:0000313" key="3">
    <source>
        <dbReference type="EMBL" id="KJF43314.1"/>
    </source>
</evidence>
<dbReference type="CDD" id="cd00885">
    <property type="entry name" value="cinA"/>
    <property type="match status" value="1"/>
</dbReference>
<dbReference type="Proteomes" id="UP000032544">
    <property type="component" value="Unassembled WGS sequence"/>
</dbReference>
<dbReference type="PATRIC" id="fig|1544798.3.peg.2926"/>
<dbReference type="InterPro" id="IPR008135">
    <property type="entry name" value="Competence-induced_CinA"/>
</dbReference>
<dbReference type="PIRSF" id="PIRSF006728">
    <property type="entry name" value="CinA"/>
    <property type="match status" value="1"/>
</dbReference>
<name>A0A0D8J9B5_9BACT</name>
<dbReference type="Gene3D" id="3.90.950.20">
    <property type="entry name" value="CinA-like"/>
    <property type="match status" value="1"/>
</dbReference>
<keyword evidence="4" id="KW-1185">Reference proteome</keyword>
<dbReference type="SMART" id="SM00852">
    <property type="entry name" value="MoCF_biosynth"/>
    <property type="match status" value="1"/>
</dbReference>
<dbReference type="SUPFAM" id="SSF142433">
    <property type="entry name" value="CinA-like"/>
    <property type="match status" value="1"/>
</dbReference>
<evidence type="ECO:0000313" key="4">
    <source>
        <dbReference type="Proteomes" id="UP000032544"/>
    </source>
</evidence>
<dbReference type="InterPro" id="IPR036425">
    <property type="entry name" value="MoaB/Mog-like_dom_sf"/>
</dbReference>
<dbReference type="EMBL" id="JRHC01000003">
    <property type="protein sequence ID" value="KJF43314.1"/>
    <property type="molecule type" value="Genomic_DNA"/>
</dbReference>
<evidence type="ECO:0000256" key="1">
    <source>
        <dbReference type="HAMAP-Rule" id="MF_00226"/>
    </source>
</evidence>
<dbReference type="Pfam" id="PF00994">
    <property type="entry name" value="MoCF_biosynth"/>
    <property type="match status" value="1"/>
</dbReference>
<dbReference type="InterPro" id="IPR050101">
    <property type="entry name" value="CinA"/>
</dbReference>
<comment type="caution">
    <text evidence="3">The sequence shown here is derived from an EMBL/GenBank/DDBJ whole genome shotgun (WGS) entry which is preliminary data.</text>
</comment>
<dbReference type="PANTHER" id="PTHR13939">
    <property type="entry name" value="NICOTINAMIDE-NUCLEOTIDE AMIDOHYDROLASE PNCC"/>
    <property type="match status" value="1"/>
</dbReference>
<feature type="domain" description="MoaB/Mog" evidence="2">
    <location>
        <begin position="4"/>
        <end position="171"/>
    </location>
</feature>
<dbReference type="Pfam" id="PF18146">
    <property type="entry name" value="CinA_KH"/>
    <property type="match status" value="1"/>
</dbReference>
<sequence length="415" mass="46346">MKAEIITIGDEILIGQIVDTNSAWMGEQFNLNGIEIYQITSVHDDHDHIMRAIKSAEEHADLVVITGGLGPTKDDITKHTLCEYFNTKLVFHEPTLKAIYERFKFRGIDMNKMNRDQAMLPESCTILPNKMGTAPGMWFEKNDTIFVSMPGVPFEMQYLVEFELLPRLRETGRTKAIFHKTVLTQGVPESMLAERIADWEDALPTHIKLAYLPNPMAVRLRLSAIGYNVESLKSDVESEIEKLKNIIPEAIYGYDLETMAEVIGRELVQQNKKLAVAESCTGGYISHLITSVSGSSAYYNGSVTSYSNEMKERLLGVSRENLEKYGAVSEQVAREMVEGVKRVMNADYALATTGIAGPTGGTEEKPVGTVWIAVSGPEKTLVKKYTFVGDQRDRNIVRSGQTALQLLRRMVLGEL</sequence>
<dbReference type="InterPro" id="IPR036653">
    <property type="entry name" value="CinA-like_C"/>
</dbReference>
<dbReference type="InterPro" id="IPR041424">
    <property type="entry name" value="CinA_KH"/>
</dbReference>
<dbReference type="OrthoDB" id="9801454at2"/>
<dbReference type="Gene3D" id="3.40.980.10">
    <property type="entry name" value="MoaB/Mog-like domain"/>
    <property type="match status" value="1"/>
</dbReference>
<dbReference type="Pfam" id="PF02464">
    <property type="entry name" value="CinA"/>
    <property type="match status" value="1"/>
</dbReference>